<comment type="caution">
    <text evidence="1">The sequence shown here is derived from an EMBL/GenBank/DDBJ whole genome shotgun (WGS) entry which is preliminary data.</text>
</comment>
<gene>
    <name evidence="1" type="ORF">K437DRAFT_137099</name>
</gene>
<sequence>MGKQAVSLGCLVFQFAWIFEITTMLSTYGFSHPSDTSYHSSIPTFVSSFRRTPSSRSTTALVPPENAARINASPGRRARTSIRYVKNANGPLGILSSLGQDSVTML</sequence>
<reference evidence="1 2" key="1">
    <citation type="submission" date="2014-05" db="EMBL/GenBank/DDBJ databases">
        <title>Draft genome sequence of a rare smut relative, Tilletiaria anomala UBC 951.</title>
        <authorList>
            <consortium name="DOE Joint Genome Institute"/>
            <person name="Toome M."/>
            <person name="Kuo A."/>
            <person name="Henrissat B."/>
            <person name="Lipzen A."/>
            <person name="Tritt A."/>
            <person name="Yoshinaga Y."/>
            <person name="Zane M."/>
            <person name="Barry K."/>
            <person name="Grigoriev I.V."/>
            <person name="Spatafora J.W."/>
            <person name="Aimea M.C."/>
        </authorList>
    </citation>
    <scope>NUCLEOTIDE SEQUENCE [LARGE SCALE GENOMIC DNA]</scope>
    <source>
        <strain evidence="1 2">UBC 951</strain>
    </source>
</reference>
<dbReference type="InParanoid" id="A0A066VW34"/>
<dbReference type="Proteomes" id="UP000027361">
    <property type="component" value="Unassembled WGS sequence"/>
</dbReference>
<protein>
    <submittedName>
        <fullName evidence="1">Uncharacterized protein</fullName>
    </submittedName>
</protein>
<dbReference type="EMBL" id="JMSN01000051">
    <property type="protein sequence ID" value="KDN44493.1"/>
    <property type="molecule type" value="Genomic_DNA"/>
</dbReference>
<dbReference type="GeneID" id="25261510"/>
<proteinExistence type="predicted"/>
<dbReference type="RefSeq" id="XP_013242767.1">
    <property type="nucleotide sequence ID" value="XM_013387313.1"/>
</dbReference>
<evidence type="ECO:0000313" key="1">
    <source>
        <dbReference type="EMBL" id="KDN44493.1"/>
    </source>
</evidence>
<evidence type="ECO:0000313" key="2">
    <source>
        <dbReference type="Proteomes" id="UP000027361"/>
    </source>
</evidence>
<organism evidence="1 2">
    <name type="scientific">Tilletiaria anomala (strain ATCC 24038 / CBS 436.72 / UBC 951)</name>
    <dbReference type="NCBI Taxonomy" id="1037660"/>
    <lineage>
        <taxon>Eukaryota</taxon>
        <taxon>Fungi</taxon>
        <taxon>Dikarya</taxon>
        <taxon>Basidiomycota</taxon>
        <taxon>Ustilaginomycotina</taxon>
        <taxon>Exobasidiomycetes</taxon>
        <taxon>Georgefischeriales</taxon>
        <taxon>Tilletiariaceae</taxon>
        <taxon>Tilletiaria</taxon>
    </lineage>
</organism>
<name>A0A066VW34_TILAU</name>
<dbReference type="AlphaFoldDB" id="A0A066VW34"/>
<accession>A0A066VW34</accession>
<dbReference type="HOGENOM" id="CLU_2225024_0_0_1"/>
<keyword evidence="2" id="KW-1185">Reference proteome</keyword>